<dbReference type="Proteomes" id="UP001367508">
    <property type="component" value="Unassembled WGS sequence"/>
</dbReference>
<gene>
    <name evidence="1" type="ORF">VNO77_43307</name>
</gene>
<name>A0AAN9JWJ0_CANGL</name>
<dbReference type="AlphaFoldDB" id="A0AAN9JWJ0"/>
<evidence type="ECO:0000313" key="2">
    <source>
        <dbReference type="Proteomes" id="UP001367508"/>
    </source>
</evidence>
<accession>A0AAN9JWJ0</accession>
<dbReference type="EMBL" id="JAYMYQ010000011">
    <property type="protein sequence ID" value="KAK7305401.1"/>
    <property type="molecule type" value="Genomic_DNA"/>
</dbReference>
<reference evidence="1 2" key="1">
    <citation type="submission" date="2024-01" db="EMBL/GenBank/DDBJ databases">
        <title>The genomes of 5 underutilized Papilionoideae crops provide insights into root nodulation and disease resistanc.</title>
        <authorList>
            <person name="Jiang F."/>
        </authorList>
    </citation>
    <scope>NUCLEOTIDE SEQUENCE [LARGE SCALE GENOMIC DNA]</scope>
    <source>
        <strain evidence="1">LVBAO_FW01</strain>
        <tissue evidence="1">Leaves</tissue>
    </source>
</reference>
<evidence type="ECO:0000313" key="1">
    <source>
        <dbReference type="EMBL" id="KAK7305401.1"/>
    </source>
</evidence>
<comment type="caution">
    <text evidence="1">The sequence shown here is derived from an EMBL/GenBank/DDBJ whole genome shotgun (WGS) entry which is preliminary data.</text>
</comment>
<protein>
    <submittedName>
        <fullName evidence="1">Uncharacterized protein</fullName>
    </submittedName>
</protein>
<sequence length="143" mass="16575">MQVLALGGDLVLLMIEEGEDLITLLQESKFMFKRWFKVIKPWELDDVPSPKQTKDKMLTNNSYENGQQTQRVIEKGKKIMTTKEVSDQSAGRNMQHIKEDAQQSGSVQTNRPHSLIIEHTFVQRNEGRIMDRVQECNNEATLW</sequence>
<organism evidence="1 2">
    <name type="scientific">Canavalia gladiata</name>
    <name type="common">Sword bean</name>
    <name type="synonym">Dolichos gladiatus</name>
    <dbReference type="NCBI Taxonomy" id="3824"/>
    <lineage>
        <taxon>Eukaryota</taxon>
        <taxon>Viridiplantae</taxon>
        <taxon>Streptophyta</taxon>
        <taxon>Embryophyta</taxon>
        <taxon>Tracheophyta</taxon>
        <taxon>Spermatophyta</taxon>
        <taxon>Magnoliopsida</taxon>
        <taxon>eudicotyledons</taxon>
        <taxon>Gunneridae</taxon>
        <taxon>Pentapetalae</taxon>
        <taxon>rosids</taxon>
        <taxon>fabids</taxon>
        <taxon>Fabales</taxon>
        <taxon>Fabaceae</taxon>
        <taxon>Papilionoideae</taxon>
        <taxon>50 kb inversion clade</taxon>
        <taxon>NPAAA clade</taxon>
        <taxon>indigoferoid/millettioid clade</taxon>
        <taxon>Phaseoleae</taxon>
        <taxon>Canavalia</taxon>
    </lineage>
</organism>
<keyword evidence="2" id="KW-1185">Reference proteome</keyword>
<proteinExistence type="predicted"/>